<accession>A0A9W6ZGK9</accession>
<dbReference type="PANTHER" id="PTHR42973">
    <property type="entry name" value="BINDING OXIDOREDUCTASE, PUTATIVE (AFU_ORTHOLOGUE AFUA_1G17690)-RELATED"/>
    <property type="match status" value="1"/>
</dbReference>
<comment type="similarity">
    <text evidence="2">Belongs to the oxygen-dependent FAD-linked oxidoreductase family.</text>
</comment>
<dbReference type="InterPro" id="IPR036318">
    <property type="entry name" value="FAD-bd_PCMH-like_sf"/>
</dbReference>
<evidence type="ECO:0000313" key="8">
    <source>
        <dbReference type="EMBL" id="GMH50693.1"/>
    </source>
</evidence>
<dbReference type="SUPFAM" id="SSF56176">
    <property type="entry name" value="FAD-binding/transporter-associated domain-like"/>
    <property type="match status" value="1"/>
</dbReference>
<reference evidence="9" key="1">
    <citation type="journal article" date="2023" name="Commun. Biol.">
        <title>Genome analysis of Parmales, the sister group of diatoms, reveals the evolutionary specialization of diatoms from phago-mixotrophs to photoautotrophs.</title>
        <authorList>
            <person name="Ban H."/>
            <person name="Sato S."/>
            <person name="Yoshikawa S."/>
            <person name="Yamada K."/>
            <person name="Nakamura Y."/>
            <person name="Ichinomiya M."/>
            <person name="Sato N."/>
            <person name="Blanc-Mathieu R."/>
            <person name="Endo H."/>
            <person name="Kuwata A."/>
            <person name="Ogata H."/>
        </authorList>
    </citation>
    <scope>NUCLEOTIDE SEQUENCE [LARGE SCALE GENOMIC DNA]</scope>
    <source>
        <strain evidence="9">NIES 3700</strain>
    </source>
</reference>
<dbReference type="InterPro" id="IPR016169">
    <property type="entry name" value="FAD-bd_PCMH_sub2"/>
</dbReference>
<comment type="caution">
    <text evidence="8">The sequence shown here is derived from an EMBL/GenBank/DDBJ whole genome shotgun (WGS) entry which is preliminary data.</text>
</comment>
<organism evidence="8 9">
    <name type="scientific">Triparma laevis f. longispina</name>
    <dbReference type="NCBI Taxonomy" id="1714387"/>
    <lineage>
        <taxon>Eukaryota</taxon>
        <taxon>Sar</taxon>
        <taxon>Stramenopiles</taxon>
        <taxon>Ochrophyta</taxon>
        <taxon>Bolidophyceae</taxon>
        <taxon>Parmales</taxon>
        <taxon>Triparmaceae</taxon>
        <taxon>Triparma</taxon>
    </lineage>
</organism>
<keyword evidence="4" id="KW-0274">FAD</keyword>
<evidence type="ECO:0000256" key="2">
    <source>
        <dbReference type="ARBA" id="ARBA00005466"/>
    </source>
</evidence>
<feature type="chain" id="PRO_5040727136" description="FAD-binding PCMH-type domain-containing protein" evidence="6">
    <location>
        <begin position="22"/>
        <end position="572"/>
    </location>
</feature>
<dbReference type="InterPro" id="IPR012951">
    <property type="entry name" value="BBE"/>
</dbReference>
<dbReference type="GO" id="GO:0071949">
    <property type="term" value="F:FAD binding"/>
    <property type="evidence" value="ECO:0007669"/>
    <property type="project" value="InterPro"/>
</dbReference>
<dbReference type="Pfam" id="PF01565">
    <property type="entry name" value="FAD_binding_4"/>
    <property type="match status" value="1"/>
</dbReference>
<dbReference type="InterPro" id="IPR006094">
    <property type="entry name" value="Oxid_FAD_bind_N"/>
</dbReference>
<evidence type="ECO:0000256" key="4">
    <source>
        <dbReference type="ARBA" id="ARBA00022827"/>
    </source>
</evidence>
<comment type="cofactor">
    <cofactor evidence="1">
        <name>FAD</name>
        <dbReference type="ChEBI" id="CHEBI:57692"/>
    </cofactor>
</comment>
<evidence type="ECO:0000256" key="1">
    <source>
        <dbReference type="ARBA" id="ARBA00001974"/>
    </source>
</evidence>
<evidence type="ECO:0000256" key="5">
    <source>
        <dbReference type="ARBA" id="ARBA00023002"/>
    </source>
</evidence>
<dbReference type="PROSITE" id="PS51387">
    <property type="entry name" value="FAD_PCMH"/>
    <property type="match status" value="1"/>
</dbReference>
<protein>
    <recommendedName>
        <fullName evidence="7">FAD-binding PCMH-type domain-containing protein</fullName>
    </recommendedName>
</protein>
<evidence type="ECO:0000256" key="3">
    <source>
        <dbReference type="ARBA" id="ARBA00022630"/>
    </source>
</evidence>
<sequence>MVKVTLALFTLLGFLAQLAESACDPSLPCWPTKAEIDALENALDPTADRSGLLRTDPVKGGSPYPAGIPIYSQNDQALYGYEIDALKPLYYYDTELEYDCFAKSTIRNPEDREICFASVRNNGGQAPAFVAFPTTSQQVQAAVSFATEHNLCLSVLGTGHDFLDRHSNCEFGMLIRTSLLKKMTLSSDSNNSTVKLGSGTTFSEVQDFLAPSQLYVASGWSVTVGILGWSIGGGHGPFGPSAGLGVDNIKEFEIVTADGSLLVCSAESNSDLFWAVRGGGGSTWGVITSMTLLTHSLPENGATLFQFYAASDNYCDTDMFSTNLDTYMEILPTLDERWSGLTFFTVGPTADPTKCGLGYNIFSQYIFLGLEEEAKDVVHSMAEIGLANILTRKISSWNEDYVKMADPEYLCPTPLMIPSDTSVGGVPSVLVTREKSADLGQAIKNRFSECAAAAGVATDGLCGRYEIYHDITGNSKEPFDADDVSITTSFRNALYHVVTGGGTHGTMDKIYELLGDYCYQNECAMQISEASGGWKKRVFGEQYESLLEIKNKYDPEGLFWCRHCVGDETSFD</sequence>
<evidence type="ECO:0000259" key="7">
    <source>
        <dbReference type="PROSITE" id="PS51387"/>
    </source>
</evidence>
<evidence type="ECO:0000313" key="9">
    <source>
        <dbReference type="Proteomes" id="UP001165122"/>
    </source>
</evidence>
<dbReference type="Proteomes" id="UP001165122">
    <property type="component" value="Unassembled WGS sequence"/>
</dbReference>
<dbReference type="GO" id="GO:0016491">
    <property type="term" value="F:oxidoreductase activity"/>
    <property type="evidence" value="ECO:0007669"/>
    <property type="project" value="UniProtKB-KW"/>
</dbReference>
<dbReference type="Gene3D" id="3.30.465.10">
    <property type="match status" value="2"/>
</dbReference>
<gene>
    <name evidence="8" type="ORF">TrLO_g9560</name>
</gene>
<keyword evidence="3" id="KW-0285">Flavoprotein</keyword>
<feature type="domain" description="FAD-binding PCMH-type" evidence="7">
    <location>
        <begin position="122"/>
        <end position="297"/>
    </location>
</feature>
<dbReference type="InterPro" id="IPR016166">
    <property type="entry name" value="FAD-bd_PCMH"/>
</dbReference>
<dbReference type="PANTHER" id="PTHR42973:SF39">
    <property type="entry name" value="FAD-BINDING PCMH-TYPE DOMAIN-CONTAINING PROTEIN"/>
    <property type="match status" value="1"/>
</dbReference>
<proteinExistence type="inferred from homology"/>
<feature type="signal peptide" evidence="6">
    <location>
        <begin position="1"/>
        <end position="21"/>
    </location>
</feature>
<dbReference type="InterPro" id="IPR050416">
    <property type="entry name" value="FAD-linked_Oxidoreductase"/>
</dbReference>
<name>A0A9W6ZGK9_9STRA</name>
<evidence type="ECO:0000256" key="6">
    <source>
        <dbReference type="SAM" id="SignalP"/>
    </source>
</evidence>
<keyword evidence="6" id="KW-0732">Signal</keyword>
<keyword evidence="5" id="KW-0560">Oxidoreductase</keyword>
<dbReference type="AlphaFoldDB" id="A0A9W6ZGK9"/>
<dbReference type="Pfam" id="PF08031">
    <property type="entry name" value="BBE"/>
    <property type="match status" value="1"/>
</dbReference>
<dbReference type="EMBL" id="BRXW01000397">
    <property type="protein sequence ID" value="GMH50693.1"/>
    <property type="molecule type" value="Genomic_DNA"/>
</dbReference>
<dbReference type="OrthoDB" id="415825at2759"/>
<keyword evidence="9" id="KW-1185">Reference proteome</keyword>